<keyword evidence="4" id="KW-1185">Reference proteome</keyword>
<dbReference type="RefSeq" id="WP_241409436.1">
    <property type="nucleotide sequence ID" value="NZ_JAKZGO010000001.1"/>
</dbReference>
<dbReference type="InterPro" id="IPR031025">
    <property type="entry name" value="LruC_dom"/>
</dbReference>
<dbReference type="NCBIfam" id="TIGR04456">
    <property type="entry name" value="LruC_dom"/>
    <property type="match status" value="1"/>
</dbReference>
<organism evidence="3 4">
    <name type="scientific">Belliella alkalica</name>
    <dbReference type="NCBI Taxonomy" id="1730871"/>
    <lineage>
        <taxon>Bacteria</taxon>
        <taxon>Pseudomonadati</taxon>
        <taxon>Bacteroidota</taxon>
        <taxon>Cytophagia</taxon>
        <taxon>Cytophagales</taxon>
        <taxon>Cyclobacteriaceae</taxon>
        <taxon>Belliella</taxon>
    </lineage>
</organism>
<name>A0ABS9V6K9_9BACT</name>
<proteinExistence type="predicted"/>
<gene>
    <name evidence="3" type="ORF">MM213_01010</name>
</gene>
<dbReference type="Pfam" id="PF16130">
    <property type="entry name" value="DUF4842"/>
    <property type="match status" value="1"/>
</dbReference>
<sequence>MKKYLILLLAVTLLGMTSCLVEENNIGENQLNESTIDFYKMKILPFFDFSSITDVNLSVQFKLMGGIPYEGASFEAYSGKPTITSEGYDFSKSAKHASFHLDKEGNFSSPLKLSKNINTLYLYSNSAGINQVFEVRRNAKNFTLSYEIPSNLKAININPLAARSVPGYNTFSTNAWDNKGLPFGIHNKFIQAGFLNRLNLLFSVSSAPGTNGNNITFGNGFTAEGRGTIVGFDGGPIYEYFPSYGQTVVLQNNFLLPESTSVELTFLDSDRAFNHALGYKYKKPGDLSFTEVITFPNTGKDTQNNPVLLTGHSIKLKDLSNNSTNFPAGTEIGLFVVERSFNPSTGSVDSGQLKISQDEIANIKGNNQNITRRFVALKYPEETANISIDHPISTTNSIIMGFEQHYREDFATDGGFTNQFTDNLGYGDVKVMLTFPSLNVDQFSNLAVKSVGNPLPNMPYYESIRGAEQWNFTYHPAENAYTRVMFEDNWPSLGDADFNDMVVDYNYVVKTGTRSLVGEVAMDFKLIAVSAAHNNSFGVRLVGMPEHHSIGKINKNGTNVGDPSPESIPSSFIVFGNVNTILGNDCLNTPDRTKNGACAEAFDDDYRSRFSVFYDKTALLTDFSFAPFIYVNGNRGREINLMGTVPSALADARYFGRDSDNTGTGTSYSTKADNSLGFGEGLPWVIQTPAKIELPQDRVQINKAYPDLVLWATTGSVPGGGEWYSNKIPEFTNRNKGLRPTP</sequence>
<feature type="domain" description="DUF4842" evidence="2">
    <location>
        <begin position="517"/>
        <end position="715"/>
    </location>
</feature>
<accession>A0ABS9V6K9</accession>
<dbReference type="PROSITE" id="PS51257">
    <property type="entry name" value="PROKAR_LIPOPROTEIN"/>
    <property type="match status" value="1"/>
</dbReference>
<evidence type="ECO:0000256" key="1">
    <source>
        <dbReference type="SAM" id="SignalP"/>
    </source>
</evidence>
<protein>
    <submittedName>
        <fullName evidence="3">LruC domain-containing protein</fullName>
    </submittedName>
</protein>
<evidence type="ECO:0000313" key="3">
    <source>
        <dbReference type="EMBL" id="MCH7412046.1"/>
    </source>
</evidence>
<evidence type="ECO:0000259" key="2">
    <source>
        <dbReference type="Pfam" id="PF16130"/>
    </source>
</evidence>
<dbReference type="InterPro" id="IPR032295">
    <property type="entry name" value="DUF4842"/>
</dbReference>
<dbReference type="Proteomes" id="UP001165430">
    <property type="component" value="Unassembled WGS sequence"/>
</dbReference>
<comment type="caution">
    <text evidence="3">The sequence shown here is derived from an EMBL/GenBank/DDBJ whole genome shotgun (WGS) entry which is preliminary data.</text>
</comment>
<reference evidence="3" key="1">
    <citation type="submission" date="2022-03" db="EMBL/GenBank/DDBJ databases">
        <title>De novo assembled genomes of Belliella spp. (Cyclobacteriaceae) strains.</title>
        <authorList>
            <person name="Szabo A."/>
            <person name="Korponai K."/>
            <person name="Felfoldi T."/>
        </authorList>
    </citation>
    <scope>NUCLEOTIDE SEQUENCE</scope>
    <source>
        <strain evidence="3">DSM 111903</strain>
    </source>
</reference>
<keyword evidence="1" id="KW-0732">Signal</keyword>
<feature type="chain" id="PRO_5046584312" evidence="1">
    <location>
        <begin position="22"/>
        <end position="742"/>
    </location>
</feature>
<dbReference type="EMBL" id="JAKZGO010000001">
    <property type="protein sequence ID" value="MCH7412046.1"/>
    <property type="molecule type" value="Genomic_DNA"/>
</dbReference>
<feature type="signal peptide" evidence="1">
    <location>
        <begin position="1"/>
        <end position="21"/>
    </location>
</feature>
<evidence type="ECO:0000313" key="4">
    <source>
        <dbReference type="Proteomes" id="UP001165430"/>
    </source>
</evidence>